<dbReference type="PIRSF" id="PIRSF015840">
    <property type="entry name" value="DUF284_TM_euk"/>
    <property type="match status" value="1"/>
</dbReference>
<dbReference type="GO" id="GO:0005783">
    <property type="term" value="C:endoplasmic reticulum"/>
    <property type="evidence" value="ECO:0007669"/>
    <property type="project" value="TreeGrafter"/>
</dbReference>
<organism evidence="9 10">
    <name type="scientific">Coprinellus micaceus</name>
    <name type="common">Glistening ink-cap mushroom</name>
    <name type="synonym">Coprinus micaceus</name>
    <dbReference type="NCBI Taxonomy" id="71717"/>
    <lineage>
        <taxon>Eukaryota</taxon>
        <taxon>Fungi</taxon>
        <taxon>Dikarya</taxon>
        <taxon>Basidiomycota</taxon>
        <taxon>Agaricomycotina</taxon>
        <taxon>Agaricomycetes</taxon>
        <taxon>Agaricomycetidae</taxon>
        <taxon>Agaricales</taxon>
        <taxon>Agaricineae</taxon>
        <taxon>Psathyrellaceae</taxon>
        <taxon>Coprinellus</taxon>
    </lineage>
</organism>
<comment type="subcellular location">
    <subcellularLocation>
        <location evidence="1">Membrane</location>
        <topology evidence="1">Multi-pass membrane protein</topology>
    </subcellularLocation>
</comment>
<proteinExistence type="inferred from homology"/>
<evidence type="ECO:0000256" key="1">
    <source>
        <dbReference type="ARBA" id="ARBA00004141"/>
    </source>
</evidence>
<dbReference type="Proteomes" id="UP000298030">
    <property type="component" value="Unassembled WGS sequence"/>
</dbReference>
<reference evidence="9 10" key="1">
    <citation type="journal article" date="2019" name="Nat. Ecol. Evol.">
        <title>Megaphylogeny resolves global patterns of mushroom evolution.</title>
        <authorList>
            <person name="Varga T."/>
            <person name="Krizsan K."/>
            <person name="Foldi C."/>
            <person name="Dima B."/>
            <person name="Sanchez-Garcia M."/>
            <person name="Sanchez-Ramirez S."/>
            <person name="Szollosi G.J."/>
            <person name="Szarkandi J.G."/>
            <person name="Papp V."/>
            <person name="Albert L."/>
            <person name="Andreopoulos W."/>
            <person name="Angelini C."/>
            <person name="Antonin V."/>
            <person name="Barry K.W."/>
            <person name="Bougher N.L."/>
            <person name="Buchanan P."/>
            <person name="Buyck B."/>
            <person name="Bense V."/>
            <person name="Catcheside P."/>
            <person name="Chovatia M."/>
            <person name="Cooper J."/>
            <person name="Damon W."/>
            <person name="Desjardin D."/>
            <person name="Finy P."/>
            <person name="Geml J."/>
            <person name="Haridas S."/>
            <person name="Hughes K."/>
            <person name="Justo A."/>
            <person name="Karasinski D."/>
            <person name="Kautmanova I."/>
            <person name="Kiss B."/>
            <person name="Kocsube S."/>
            <person name="Kotiranta H."/>
            <person name="LaButti K.M."/>
            <person name="Lechner B.E."/>
            <person name="Liimatainen K."/>
            <person name="Lipzen A."/>
            <person name="Lukacs Z."/>
            <person name="Mihaltcheva S."/>
            <person name="Morgado L.N."/>
            <person name="Niskanen T."/>
            <person name="Noordeloos M.E."/>
            <person name="Ohm R.A."/>
            <person name="Ortiz-Santana B."/>
            <person name="Ovrebo C."/>
            <person name="Racz N."/>
            <person name="Riley R."/>
            <person name="Savchenko A."/>
            <person name="Shiryaev A."/>
            <person name="Soop K."/>
            <person name="Spirin V."/>
            <person name="Szebenyi C."/>
            <person name="Tomsovsky M."/>
            <person name="Tulloss R.E."/>
            <person name="Uehling J."/>
            <person name="Grigoriev I.V."/>
            <person name="Vagvolgyi C."/>
            <person name="Papp T."/>
            <person name="Martin F.M."/>
            <person name="Miettinen O."/>
            <person name="Hibbett D.S."/>
            <person name="Nagy L.G."/>
        </authorList>
    </citation>
    <scope>NUCLEOTIDE SEQUENCE [LARGE SCALE GENOMIC DNA]</scope>
    <source>
        <strain evidence="9 10">FP101781</strain>
    </source>
</reference>
<dbReference type="GO" id="GO:0005794">
    <property type="term" value="C:Golgi apparatus"/>
    <property type="evidence" value="ECO:0007669"/>
    <property type="project" value="TreeGrafter"/>
</dbReference>
<keyword evidence="5 6" id="KW-0472">Membrane</keyword>
<dbReference type="GO" id="GO:0005886">
    <property type="term" value="C:plasma membrane"/>
    <property type="evidence" value="ECO:0007669"/>
    <property type="project" value="TreeGrafter"/>
</dbReference>
<keyword evidence="3 8" id="KW-0812">Transmembrane</keyword>
<dbReference type="EMBL" id="QPFP01000006">
    <property type="protein sequence ID" value="TEB36040.1"/>
    <property type="molecule type" value="Genomic_DNA"/>
</dbReference>
<protein>
    <submittedName>
        <fullName evidence="9">Cell cycle control protein</fullName>
    </submittedName>
</protein>
<dbReference type="OrthoDB" id="340608at2759"/>
<evidence type="ECO:0000256" key="8">
    <source>
        <dbReference type="SAM" id="Phobius"/>
    </source>
</evidence>
<feature type="transmembrane region" description="Helical" evidence="8">
    <location>
        <begin position="367"/>
        <end position="390"/>
    </location>
</feature>
<dbReference type="Pfam" id="PF03381">
    <property type="entry name" value="CDC50"/>
    <property type="match status" value="1"/>
</dbReference>
<dbReference type="AlphaFoldDB" id="A0A4Y7TPC1"/>
<keyword evidence="4 8" id="KW-1133">Transmembrane helix</keyword>
<feature type="transmembrane region" description="Helical" evidence="8">
    <location>
        <begin position="51"/>
        <end position="71"/>
    </location>
</feature>
<dbReference type="PANTHER" id="PTHR10926">
    <property type="entry name" value="CELL CYCLE CONTROL PROTEIN 50"/>
    <property type="match status" value="1"/>
</dbReference>
<keyword evidence="10" id="KW-1185">Reference proteome</keyword>
<name>A0A4Y7TPC1_COPMI</name>
<evidence type="ECO:0000256" key="6">
    <source>
        <dbReference type="PIRNR" id="PIRNR015840"/>
    </source>
</evidence>
<feature type="region of interest" description="Disordered" evidence="7">
    <location>
        <begin position="1"/>
        <end position="28"/>
    </location>
</feature>
<comment type="caution">
    <text evidence="9">The sequence shown here is derived from an EMBL/GenBank/DDBJ whole genome shotgun (WGS) entry which is preliminary data.</text>
</comment>
<evidence type="ECO:0000313" key="9">
    <source>
        <dbReference type="EMBL" id="TEB36040.1"/>
    </source>
</evidence>
<dbReference type="PANTHER" id="PTHR10926:SF0">
    <property type="entry name" value="CDC50, ISOFORM A"/>
    <property type="match status" value="1"/>
</dbReference>
<evidence type="ECO:0000256" key="4">
    <source>
        <dbReference type="ARBA" id="ARBA00022989"/>
    </source>
</evidence>
<accession>A0A4Y7TPC1</accession>
<dbReference type="STRING" id="71717.A0A4Y7TPC1"/>
<evidence type="ECO:0000313" key="10">
    <source>
        <dbReference type="Proteomes" id="UP000298030"/>
    </source>
</evidence>
<gene>
    <name evidence="9" type="ORF">FA13DRAFT_1623677</name>
</gene>
<sequence>MGLFSRKQSAPDDNDSGEQKKDKAAWRRPANTAFKQQRLKAWQPILTPKTVLPTLFLIGIVFAPIGGLLIWGSSRVSEMTFDYTECETQTAATSPDSLSFTNLPSNKYSYHLSAADESAKWTAPRYAYLDNSNNASVTDLSQRRQCIVEFDMPVTLKPSVLFYYKLTNFYQNHRRYVKSLNSDQLKGKYVSPKDLDNSDCKPLSTIDGVAIYPCGLIANSLFNDTFSSPTLLNPPSDVAETYELSASGIAWPGEAKKYVSDPIGDKGYPDLASIVPPPNWRVRYPDGYTENNPPPDLRSDERFQNWMRTAGLPTFTKLYGRNDRDEMVKGTYRIVIGLNFPVIPYKGTKSFVFSTVSWIGGKNPFLGWAYVAAAGLFVLLAVLGTVRHLVKPRRLGDMSLLSWNR</sequence>
<dbReference type="GO" id="GO:0045332">
    <property type="term" value="P:phospholipid translocation"/>
    <property type="evidence" value="ECO:0007669"/>
    <property type="project" value="UniProtKB-UniRule"/>
</dbReference>
<evidence type="ECO:0000256" key="2">
    <source>
        <dbReference type="ARBA" id="ARBA00009457"/>
    </source>
</evidence>
<dbReference type="InterPro" id="IPR005045">
    <property type="entry name" value="CDC50/LEM3_fam"/>
</dbReference>
<comment type="similarity">
    <text evidence="2 6">Belongs to the CDC50/LEM3 family.</text>
</comment>
<evidence type="ECO:0000256" key="3">
    <source>
        <dbReference type="ARBA" id="ARBA00022692"/>
    </source>
</evidence>
<evidence type="ECO:0000256" key="5">
    <source>
        <dbReference type="ARBA" id="ARBA00023136"/>
    </source>
</evidence>
<evidence type="ECO:0000256" key="7">
    <source>
        <dbReference type="SAM" id="MobiDB-lite"/>
    </source>
</evidence>